<evidence type="ECO:0000256" key="2">
    <source>
        <dbReference type="ARBA" id="ARBA00023002"/>
    </source>
</evidence>
<dbReference type="Pfam" id="PF22725">
    <property type="entry name" value="GFO_IDH_MocA_C3"/>
    <property type="match status" value="1"/>
</dbReference>
<comment type="similarity">
    <text evidence="1">Belongs to the Gfo/Idh/MocA family.</text>
</comment>
<dbReference type="InterPro" id="IPR000683">
    <property type="entry name" value="Gfo/Idh/MocA-like_OxRdtase_N"/>
</dbReference>
<dbReference type="InterPro" id="IPR036291">
    <property type="entry name" value="NAD(P)-bd_dom_sf"/>
</dbReference>
<evidence type="ECO:0000259" key="4">
    <source>
        <dbReference type="Pfam" id="PF22725"/>
    </source>
</evidence>
<name>A0A846MUG1_9PROT</name>
<dbReference type="PANTHER" id="PTHR43708">
    <property type="entry name" value="CONSERVED EXPRESSED OXIDOREDUCTASE (EUROFUNG)"/>
    <property type="match status" value="1"/>
</dbReference>
<dbReference type="SUPFAM" id="SSF51735">
    <property type="entry name" value="NAD(P)-binding Rossmann-fold domains"/>
    <property type="match status" value="1"/>
</dbReference>
<comment type="caution">
    <text evidence="5">The sequence shown here is derived from an EMBL/GenBank/DDBJ whole genome shotgun (WGS) entry which is preliminary data.</text>
</comment>
<dbReference type="Gene3D" id="3.40.50.720">
    <property type="entry name" value="NAD(P)-binding Rossmann-like Domain"/>
    <property type="match status" value="1"/>
</dbReference>
<protein>
    <submittedName>
        <fullName evidence="5">Putative dehydrogenase</fullName>
    </submittedName>
</protein>
<feature type="domain" description="Gfo/Idh/MocA-like oxidoreductase N-terminal" evidence="3">
    <location>
        <begin position="6"/>
        <end position="122"/>
    </location>
</feature>
<dbReference type="GO" id="GO:0000166">
    <property type="term" value="F:nucleotide binding"/>
    <property type="evidence" value="ECO:0007669"/>
    <property type="project" value="InterPro"/>
</dbReference>
<organism evidence="5 6">
    <name type="scientific">Rhizomicrobium palustre</name>
    <dbReference type="NCBI Taxonomy" id="189966"/>
    <lineage>
        <taxon>Bacteria</taxon>
        <taxon>Pseudomonadati</taxon>
        <taxon>Pseudomonadota</taxon>
        <taxon>Alphaproteobacteria</taxon>
        <taxon>Micropepsales</taxon>
        <taxon>Micropepsaceae</taxon>
        <taxon>Rhizomicrobium</taxon>
    </lineage>
</organism>
<feature type="domain" description="GFO/IDH/MocA-like oxidoreductase" evidence="4">
    <location>
        <begin position="130"/>
        <end position="247"/>
    </location>
</feature>
<accession>A0A846MUG1</accession>
<dbReference type="PANTHER" id="PTHR43708:SF5">
    <property type="entry name" value="CONSERVED EXPRESSED OXIDOREDUCTASE (EUROFUNG)-RELATED"/>
    <property type="match status" value="1"/>
</dbReference>
<dbReference type="AlphaFoldDB" id="A0A846MUG1"/>
<dbReference type="RefSeq" id="WP_167079956.1">
    <property type="nucleotide sequence ID" value="NZ_BAAADC010000001.1"/>
</dbReference>
<dbReference type="Proteomes" id="UP000570514">
    <property type="component" value="Unassembled WGS sequence"/>
</dbReference>
<dbReference type="GO" id="GO:0016491">
    <property type="term" value="F:oxidoreductase activity"/>
    <property type="evidence" value="ECO:0007669"/>
    <property type="project" value="UniProtKB-KW"/>
</dbReference>
<keyword evidence="2" id="KW-0560">Oxidoreductase</keyword>
<dbReference type="NCBIfam" id="NF008607">
    <property type="entry name" value="PRK11579.1"/>
    <property type="match status" value="1"/>
</dbReference>
<evidence type="ECO:0000313" key="6">
    <source>
        <dbReference type="Proteomes" id="UP000570514"/>
    </source>
</evidence>
<gene>
    <name evidence="5" type="ORF">FHS83_000187</name>
</gene>
<proteinExistence type="inferred from homology"/>
<evidence type="ECO:0000313" key="5">
    <source>
        <dbReference type="EMBL" id="NIK86869.1"/>
    </source>
</evidence>
<reference evidence="5 6" key="1">
    <citation type="submission" date="2020-03" db="EMBL/GenBank/DDBJ databases">
        <title>Genomic Encyclopedia of Type Strains, Phase IV (KMG-IV): sequencing the most valuable type-strain genomes for metagenomic binning, comparative biology and taxonomic classification.</title>
        <authorList>
            <person name="Goeker M."/>
        </authorList>
    </citation>
    <scope>NUCLEOTIDE SEQUENCE [LARGE SCALE GENOMIC DNA]</scope>
    <source>
        <strain evidence="5 6">DSM 19867</strain>
    </source>
</reference>
<evidence type="ECO:0000259" key="3">
    <source>
        <dbReference type="Pfam" id="PF01408"/>
    </source>
</evidence>
<keyword evidence="6" id="KW-1185">Reference proteome</keyword>
<dbReference type="InterPro" id="IPR051317">
    <property type="entry name" value="Gfo/Idh/MocA_oxidoreduct"/>
</dbReference>
<dbReference type="SUPFAM" id="SSF55347">
    <property type="entry name" value="Glyceraldehyde-3-phosphate dehydrogenase-like, C-terminal domain"/>
    <property type="match status" value="1"/>
</dbReference>
<dbReference type="InterPro" id="IPR055170">
    <property type="entry name" value="GFO_IDH_MocA-like_dom"/>
</dbReference>
<dbReference type="Pfam" id="PF01408">
    <property type="entry name" value="GFO_IDH_MocA"/>
    <property type="match status" value="1"/>
</dbReference>
<dbReference type="EMBL" id="JAASRM010000001">
    <property type="protein sequence ID" value="NIK86869.1"/>
    <property type="molecule type" value="Genomic_DNA"/>
</dbReference>
<dbReference type="Gene3D" id="3.30.360.10">
    <property type="entry name" value="Dihydrodipicolinate Reductase, domain 2"/>
    <property type="match status" value="1"/>
</dbReference>
<evidence type="ECO:0000256" key="1">
    <source>
        <dbReference type="ARBA" id="ARBA00010928"/>
    </source>
</evidence>
<sequence>MSEPLHAAVIGYGFGGRVFHADPISRTEGLKLAAIVSSRKDEIEKAHPGTKAIAHPEEVFADPSISLVAISTPNTAHFPLAAAALEAGKHVVVDKPFTVTSAEARELKQRAEKAGKLLTVFHNFRYYSDFLTLKRLIADGTLGEIVSFESHFDRYAPNVPDAWRERPGPGAGTWWDLAPHLLDQVLQLFGMPQAIYADFAVQRSASGATDYFHALLRYEKLRVILTSCFLAPEQEIRFIVHGSKASFFKKGIDTREGPDRWPGRLVFSDGLEKEAPHDTADGRAFYIAMRDAILGGTQSPVALDEAIAVMDLLEAGERSAAEKREIAL</sequence>